<evidence type="ECO:0000256" key="8">
    <source>
        <dbReference type="ARBA" id="ARBA00023163"/>
    </source>
</evidence>
<evidence type="ECO:0000313" key="11">
    <source>
        <dbReference type="Proteomes" id="UP000310754"/>
    </source>
</evidence>
<proteinExistence type="inferred from homology"/>
<dbReference type="InterPro" id="IPR005119">
    <property type="entry name" value="LysR_subst-bd"/>
</dbReference>
<dbReference type="RefSeq" id="WP_190236107.1">
    <property type="nucleotide sequence ID" value="NZ_SSOA01000005.1"/>
</dbReference>
<keyword evidence="3" id="KW-0536">Nodulation</keyword>
<evidence type="ECO:0000259" key="9">
    <source>
        <dbReference type="PROSITE" id="PS50931"/>
    </source>
</evidence>
<dbReference type="InterPro" id="IPR037416">
    <property type="entry name" value="NodD_PBP2"/>
</dbReference>
<evidence type="ECO:0000256" key="7">
    <source>
        <dbReference type="ARBA" id="ARBA00023159"/>
    </source>
</evidence>
<keyword evidence="11" id="KW-1185">Reference proteome</keyword>
<keyword evidence="7" id="KW-0010">Activator</keyword>
<keyword evidence="4" id="KW-0678">Repressor</keyword>
<evidence type="ECO:0000256" key="5">
    <source>
        <dbReference type="ARBA" id="ARBA00023015"/>
    </source>
</evidence>
<dbReference type="InterPro" id="IPR000847">
    <property type="entry name" value="LysR_HTH_N"/>
</dbReference>
<dbReference type="InterPro" id="IPR036388">
    <property type="entry name" value="WH-like_DNA-bd_sf"/>
</dbReference>
<comment type="function">
    <text evidence="1">NodD regulates the expression of the nodABCFE genes which encode other nodulation proteins. NodD is also a negative regulator of its own expression. Binds flavonoids as inducers.</text>
</comment>
<protein>
    <submittedName>
        <fullName evidence="10">LysR family transcriptional regulator</fullName>
    </submittedName>
</protein>
<name>A0A4S3ZVL1_9HYPH</name>
<dbReference type="InterPro" id="IPR036390">
    <property type="entry name" value="WH_DNA-bd_sf"/>
</dbReference>
<dbReference type="PROSITE" id="PS50931">
    <property type="entry name" value="HTH_LYSR"/>
    <property type="match status" value="1"/>
</dbReference>
<dbReference type="AlphaFoldDB" id="A0A4S3ZVL1"/>
<dbReference type="PRINTS" id="PR00039">
    <property type="entry name" value="HTHLYSR"/>
</dbReference>
<keyword evidence="6" id="KW-0238">DNA-binding</keyword>
<dbReference type="InterPro" id="IPR050389">
    <property type="entry name" value="LysR-type_TF"/>
</dbReference>
<dbReference type="Gene3D" id="3.40.190.10">
    <property type="entry name" value="Periplasmic binding protein-like II"/>
    <property type="match status" value="2"/>
</dbReference>
<dbReference type="GO" id="GO:0003677">
    <property type="term" value="F:DNA binding"/>
    <property type="evidence" value="ECO:0007669"/>
    <property type="project" value="UniProtKB-KW"/>
</dbReference>
<accession>A0A4S3ZVL1</accession>
<comment type="caution">
    <text evidence="10">The sequence shown here is derived from an EMBL/GenBank/DDBJ whole genome shotgun (WGS) entry which is preliminary data.</text>
</comment>
<evidence type="ECO:0000256" key="2">
    <source>
        <dbReference type="ARBA" id="ARBA00009437"/>
    </source>
</evidence>
<feature type="domain" description="HTH lysR-type" evidence="9">
    <location>
        <begin position="6"/>
        <end position="63"/>
    </location>
</feature>
<sequence>MRFQGLDLNLLVALNELLAERNLTVAANKLNLSQPAMSAALARLRAYFDDDLFRMQGRQMIPTPFAEAMATPTREALLHIKAMLATRDTFDPTVSDRCFRVVLSDYAMHMLFCRVVARIARVAPKITFDLLPFDEKPDELIRRGEVDFLIFPNVFLSSSFHKEPLFEERLVGVAWRDNPEIADAPSFRQYMSMGHVATQFGRSHKPSIEDWLMVEHGLQRRIEVTVQSFTVVPHLIVGTNRIGTMCERLAMQASRTMPLRIFELPVPLPPFTEALQWSQVHKSDPAAEWVRKIILDEASLL</sequence>
<evidence type="ECO:0000256" key="1">
    <source>
        <dbReference type="ARBA" id="ARBA00003502"/>
    </source>
</evidence>
<evidence type="ECO:0000256" key="6">
    <source>
        <dbReference type="ARBA" id="ARBA00023125"/>
    </source>
</evidence>
<dbReference type="PANTHER" id="PTHR30118">
    <property type="entry name" value="HTH-TYPE TRANSCRIPTIONAL REGULATOR LEUO-RELATED"/>
    <property type="match status" value="1"/>
</dbReference>
<dbReference type="GO" id="GO:0003700">
    <property type="term" value="F:DNA-binding transcription factor activity"/>
    <property type="evidence" value="ECO:0007669"/>
    <property type="project" value="InterPro"/>
</dbReference>
<dbReference type="Pfam" id="PF03466">
    <property type="entry name" value="LysR_substrate"/>
    <property type="match status" value="1"/>
</dbReference>
<keyword evidence="8" id="KW-0804">Transcription</keyword>
<dbReference type="CDD" id="cd08462">
    <property type="entry name" value="PBP2_NodD"/>
    <property type="match status" value="1"/>
</dbReference>
<gene>
    <name evidence="10" type="ORF">E6C51_11940</name>
</gene>
<dbReference type="EMBL" id="SSOA01000005">
    <property type="protein sequence ID" value="THF49653.1"/>
    <property type="molecule type" value="Genomic_DNA"/>
</dbReference>
<dbReference type="Gene3D" id="1.10.10.10">
    <property type="entry name" value="Winged helix-like DNA-binding domain superfamily/Winged helix DNA-binding domain"/>
    <property type="match status" value="1"/>
</dbReference>
<dbReference type="Proteomes" id="UP000310754">
    <property type="component" value="Unassembled WGS sequence"/>
</dbReference>
<dbReference type="Pfam" id="PF00126">
    <property type="entry name" value="HTH_1"/>
    <property type="match status" value="1"/>
</dbReference>
<reference evidence="10 11" key="1">
    <citation type="submission" date="2019-04" db="EMBL/GenBank/DDBJ databases">
        <title>Rhizobium terrae sp. nov., isolated from a paddy soil.</title>
        <authorList>
            <person name="Lin S.-Y."/>
            <person name="Hameed A."/>
            <person name="Huang H.-I."/>
            <person name="Young C.-C."/>
        </authorList>
    </citation>
    <scope>NUCLEOTIDE SEQUENCE [LARGE SCALE GENOMIC DNA]</scope>
    <source>
        <strain evidence="10 11">CC-HIH110</strain>
    </source>
</reference>
<organism evidence="10 11">
    <name type="scientific">Allorhizobium terrae</name>
    <dbReference type="NCBI Taxonomy" id="1848972"/>
    <lineage>
        <taxon>Bacteria</taxon>
        <taxon>Pseudomonadati</taxon>
        <taxon>Pseudomonadota</taxon>
        <taxon>Alphaproteobacteria</taxon>
        <taxon>Hyphomicrobiales</taxon>
        <taxon>Rhizobiaceae</taxon>
        <taxon>Rhizobium/Agrobacterium group</taxon>
        <taxon>Allorhizobium</taxon>
    </lineage>
</organism>
<dbReference type="PANTHER" id="PTHR30118:SF6">
    <property type="entry name" value="HTH-TYPE TRANSCRIPTIONAL REGULATOR LEUO"/>
    <property type="match status" value="1"/>
</dbReference>
<evidence type="ECO:0000256" key="3">
    <source>
        <dbReference type="ARBA" id="ARBA00022458"/>
    </source>
</evidence>
<dbReference type="SUPFAM" id="SSF53850">
    <property type="entry name" value="Periplasmic binding protein-like II"/>
    <property type="match status" value="1"/>
</dbReference>
<dbReference type="SUPFAM" id="SSF46785">
    <property type="entry name" value="Winged helix' DNA-binding domain"/>
    <property type="match status" value="1"/>
</dbReference>
<comment type="similarity">
    <text evidence="2">Belongs to the LysR transcriptional regulatory family.</text>
</comment>
<evidence type="ECO:0000256" key="4">
    <source>
        <dbReference type="ARBA" id="ARBA00022491"/>
    </source>
</evidence>
<evidence type="ECO:0000313" key="10">
    <source>
        <dbReference type="EMBL" id="THF49653.1"/>
    </source>
</evidence>
<keyword evidence="5" id="KW-0805">Transcription regulation</keyword>